<evidence type="ECO:0000256" key="7">
    <source>
        <dbReference type="ARBA" id="ARBA00022833"/>
    </source>
</evidence>
<keyword evidence="10 12" id="KW-0472">Membrane</keyword>
<feature type="transmembrane region" description="Helical" evidence="12">
    <location>
        <begin position="122"/>
        <end position="151"/>
    </location>
</feature>
<keyword evidence="8 12" id="KW-1133">Transmembrane helix</keyword>
<evidence type="ECO:0000256" key="8">
    <source>
        <dbReference type="ARBA" id="ARBA00022989"/>
    </source>
</evidence>
<evidence type="ECO:0000256" key="1">
    <source>
        <dbReference type="ARBA" id="ARBA00001947"/>
    </source>
</evidence>
<dbReference type="InterPro" id="IPR050083">
    <property type="entry name" value="HtpX_protease"/>
</dbReference>
<keyword evidence="2" id="KW-1003">Cell membrane</keyword>
<accession>A0A368KZ84</accession>
<dbReference type="AlphaFoldDB" id="A0A368KZ84"/>
<dbReference type="RefSeq" id="WP_114367774.1">
    <property type="nucleotide sequence ID" value="NZ_QPEX01000010.1"/>
</dbReference>
<dbReference type="CDD" id="cd07328">
    <property type="entry name" value="M48_Ste24p_like"/>
    <property type="match status" value="1"/>
</dbReference>
<dbReference type="GO" id="GO:0046872">
    <property type="term" value="F:metal ion binding"/>
    <property type="evidence" value="ECO:0007669"/>
    <property type="project" value="UniProtKB-KW"/>
</dbReference>
<feature type="domain" description="Peptidase M48" evidence="13">
    <location>
        <begin position="216"/>
        <end position="462"/>
    </location>
</feature>
<proteinExistence type="predicted"/>
<dbReference type="OrthoDB" id="9789270at2"/>
<protein>
    <recommendedName>
        <fullName evidence="13">Peptidase M48 domain-containing protein</fullName>
    </recommendedName>
</protein>
<evidence type="ECO:0000256" key="4">
    <source>
        <dbReference type="ARBA" id="ARBA00022692"/>
    </source>
</evidence>
<evidence type="ECO:0000256" key="6">
    <source>
        <dbReference type="ARBA" id="ARBA00022801"/>
    </source>
</evidence>
<feature type="region of interest" description="Disordered" evidence="11">
    <location>
        <begin position="441"/>
        <end position="467"/>
    </location>
</feature>
<dbReference type="Pfam" id="PF01435">
    <property type="entry name" value="Peptidase_M48"/>
    <property type="match status" value="1"/>
</dbReference>
<name>A0A368KZ84_9BACT</name>
<gene>
    <name evidence="14" type="ORF">DTL42_06185</name>
</gene>
<feature type="transmembrane region" description="Helical" evidence="12">
    <location>
        <begin position="171"/>
        <end position="193"/>
    </location>
</feature>
<evidence type="ECO:0000259" key="13">
    <source>
        <dbReference type="Pfam" id="PF01435"/>
    </source>
</evidence>
<reference evidence="14 15" key="1">
    <citation type="submission" date="2018-07" db="EMBL/GenBank/DDBJ databases">
        <title>Comparative genomes isolates from brazilian mangrove.</title>
        <authorList>
            <person name="De Araujo J.E."/>
            <person name="Taketani R.G."/>
            <person name="Silva M.C.P."/>
            <person name="Lourenco M.V."/>
            <person name="Oliveira V.M."/>
            <person name="Andreote F.D."/>
        </authorList>
    </citation>
    <scope>NUCLEOTIDE SEQUENCE [LARGE SCALE GENOMIC DNA]</scope>
    <source>
        <strain evidence="14 15">HEX PRIS-MGV</strain>
    </source>
</reference>
<dbReference type="PANTHER" id="PTHR43221">
    <property type="entry name" value="PROTEASE HTPX"/>
    <property type="match status" value="1"/>
</dbReference>
<keyword evidence="4 12" id="KW-0812">Transmembrane</keyword>
<dbReference type="InterPro" id="IPR001915">
    <property type="entry name" value="Peptidase_M48"/>
</dbReference>
<organism evidence="14 15">
    <name type="scientific">Bremerella cremea</name>
    <dbReference type="NCBI Taxonomy" id="1031537"/>
    <lineage>
        <taxon>Bacteria</taxon>
        <taxon>Pseudomonadati</taxon>
        <taxon>Planctomycetota</taxon>
        <taxon>Planctomycetia</taxon>
        <taxon>Pirellulales</taxon>
        <taxon>Pirellulaceae</taxon>
        <taxon>Bremerella</taxon>
    </lineage>
</organism>
<keyword evidence="6" id="KW-0378">Hydrolase</keyword>
<evidence type="ECO:0000313" key="15">
    <source>
        <dbReference type="Proteomes" id="UP000253562"/>
    </source>
</evidence>
<dbReference type="Proteomes" id="UP000253562">
    <property type="component" value="Unassembled WGS sequence"/>
</dbReference>
<sequence>MKIEFRCHGCHQKLKISAKAAGLRRRCPRCQAELVVPSSSGGAATDKTGAAAHSNDWLAESGSTEQWKAPPQRPFPAPSQKSEHFERRLPISAPEFPADGLRILKAFGPPISKTETTWAYKLGVLVVAMVMIALPLVYFTFVGSISYAIYWYFSQGQYWLLPGASMAVGRFFVGGAIGVIGSVVVFFLLKPILARPVNIVRTRSITPQSDPMMFAFVSRVCDVVGAPFPTRIDVTYDVNASASFRSGLRSIWKGNDLVLTIGVPLVASLTMRQFAGVLAHEFGHFGQGTGMRLTFIIRSISDWFARVVFERDEWDKALEMVCGPEFLPLAVVTWPARSCVWLSRQLLRLLMNMGLLVGGFLLREMEYDADRYEARVAGSDEFARTSWRIQLAGYAWLHAQSQISQLSERDVMIDDVALLVRHHIASMSDAIMEQVQRESKSGKSGLFDSHPSEASRSQNAKRENAPGIFTVEDDAKNLFADFETMAKNVTWDMYCQFLRRTVKRQSLQDTQTVLMRYRIGVGTVRPWNGPDYYS</sequence>
<keyword evidence="3" id="KW-0645">Protease</keyword>
<dbReference type="GO" id="GO:0006508">
    <property type="term" value="P:proteolysis"/>
    <property type="evidence" value="ECO:0007669"/>
    <property type="project" value="UniProtKB-KW"/>
</dbReference>
<evidence type="ECO:0000256" key="5">
    <source>
        <dbReference type="ARBA" id="ARBA00022723"/>
    </source>
</evidence>
<comment type="caution">
    <text evidence="14">The sequence shown here is derived from an EMBL/GenBank/DDBJ whole genome shotgun (WGS) entry which is preliminary data.</text>
</comment>
<evidence type="ECO:0000256" key="11">
    <source>
        <dbReference type="SAM" id="MobiDB-lite"/>
    </source>
</evidence>
<keyword evidence="7" id="KW-0862">Zinc</keyword>
<dbReference type="GO" id="GO:0004222">
    <property type="term" value="F:metalloendopeptidase activity"/>
    <property type="evidence" value="ECO:0007669"/>
    <property type="project" value="InterPro"/>
</dbReference>
<dbReference type="Gene3D" id="3.30.2010.10">
    <property type="entry name" value="Metalloproteases ('zincins'), catalytic domain"/>
    <property type="match status" value="1"/>
</dbReference>
<dbReference type="EMBL" id="QPEX01000010">
    <property type="protein sequence ID" value="RCS54712.1"/>
    <property type="molecule type" value="Genomic_DNA"/>
</dbReference>
<keyword evidence="9" id="KW-0482">Metalloprotease</keyword>
<evidence type="ECO:0000256" key="3">
    <source>
        <dbReference type="ARBA" id="ARBA00022670"/>
    </source>
</evidence>
<dbReference type="PANTHER" id="PTHR43221:SF2">
    <property type="entry name" value="PROTEASE HTPX HOMOLOG"/>
    <property type="match status" value="1"/>
</dbReference>
<evidence type="ECO:0000256" key="9">
    <source>
        <dbReference type="ARBA" id="ARBA00023049"/>
    </source>
</evidence>
<evidence type="ECO:0000313" key="14">
    <source>
        <dbReference type="EMBL" id="RCS54712.1"/>
    </source>
</evidence>
<evidence type="ECO:0000256" key="2">
    <source>
        <dbReference type="ARBA" id="ARBA00022475"/>
    </source>
</evidence>
<comment type="cofactor">
    <cofactor evidence="1">
        <name>Zn(2+)</name>
        <dbReference type="ChEBI" id="CHEBI:29105"/>
    </cofactor>
</comment>
<keyword evidence="5" id="KW-0479">Metal-binding</keyword>
<evidence type="ECO:0000256" key="10">
    <source>
        <dbReference type="ARBA" id="ARBA00023136"/>
    </source>
</evidence>
<evidence type="ECO:0000256" key="12">
    <source>
        <dbReference type="SAM" id="Phobius"/>
    </source>
</evidence>